<dbReference type="PANTHER" id="PTHR13355">
    <property type="entry name" value="GLUCOSAMINE 6-PHOSPHATE N-ACETYLTRANSFERASE"/>
    <property type="match status" value="1"/>
</dbReference>
<proteinExistence type="predicted"/>
<dbReference type="PANTHER" id="PTHR13355:SF11">
    <property type="entry name" value="GLUCOSAMINE 6-PHOSPHATE N-ACETYLTRANSFERASE"/>
    <property type="match status" value="1"/>
</dbReference>
<organism evidence="2 3">
    <name type="scientific">Methanosarcina siciliae T4/M</name>
    <dbReference type="NCBI Taxonomy" id="1434120"/>
    <lineage>
        <taxon>Archaea</taxon>
        <taxon>Methanobacteriati</taxon>
        <taxon>Methanobacteriota</taxon>
        <taxon>Stenosarchaea group</taxon>
        <taxon>Methanomicrobia</taxon>
        <taxon>Methanosarcinales</taxon>
        <taxon>Methanosarcinaceae</taxon>
        <taxon>Methanosarcina</taxon>
    </lineage>
</organism>
<dbReference type="HOGENOM" id="CLU_056607_6_1_2"/>
<dbReference type="KEGG" id="msw:MSSIT_1402"/>
<evidence type="ECO:0000313" key="2">
    <source>
        <dbReference type="EMBL" id="AKB28121.1"/>
    </source>
</evidence>
<dbReference type="PROSITE" id="PS51186">
    <property type="entry name" value="GNAT"/>
    <property type="match status" value="1"/>
</dbReference>
<sequence length="201" mass="22842">MFYDLPGITCKGVNPLIFFKKEAPGTTKRGPLMEKKPDLSLKTKWIDGKNSDELEDAFYVRREVFIKEQNVPEPEELDEADLSSWHVVVYASDRPVATGRLCNNERTWLIGRISVLKEFRGKQIGKLVVEKLLEKAVGLGTGAVHINAQTHAVSFYEKFGFIAYGEIFLEANIEHISMIKIFDAEAARSLLSKKFVEQENY</sequence>
<reference evidence="2 3" key="1">
    <citation type="submission" date="2014-07" db="EMBL/GenBank/DDBJ databases">
        <title>Methanogenic archaea and the global carbon cycle.</title>
        <authorList>
            <person name="Henriksen J.R."/>
            <person name="Luke J."/>
            <person name="Reinhart S."/>
            <person name="Benedict M.N."/>
            <person name="Youngblut N.D."/>
            <person name="Metcalf M.E."/>
            <person name="Whitaker R.J."/>
            <person name="Metcalf W.W."/>
        </authorList>
    </citation>
    <scope>NUCLEOTIDE SEQUENCE [LARGE SCALE GENOMIC DNA]</scope>
    <source>
        <strain evidence="2 3">T4/M</strain>
    </source>
</reference>
<name>A0A0E3L893_9EURY</name>
<evidence type="ECO:0000313" key="3">
    <source>
        <dbReference type="Proteomes" id="UP000033111"/>
    </source>
</evidence>
<dbReference type="Proteomes" id="UP000033111">
    <property type="component" value="Chromosome"/>
</dbReference>
<dbReference type="Pfam" id="PF13673">
    <property type="entry name" value="Acetyltransf_10"/>
    <property type="match status" value="1"/>
</dbReference>
<accession>A0A0E3L893</accession>
<protein>
    <recommendedName>
        <fullName evidence="1">N-acetyltransferase domain-containing protein</fullName>
    </recommendedName>
</protein>
<dbReference type="InterPro" id="IPR016181">
    <property type="entry name" value="Acyl_CoA_acyltransferase"/>
</dbReference>
<dbReference type="InterPro" id="IPR000182">
    <property type="entry name" value="GNAT_dom"/>
</dbReference>
<dbReference type="PATRIC" id="fig|1434120.4.peg.1794"/>
<dbReference type="CDD" id="cd04301">
    <property type="entry name" value="NAT_SF"/>
    <property type="match status" value="1"/>
</dbReference>
<dbReference type="Gene3D" id="3.40.630.30">
    <property type="match status" value="1"/>
</dbReference>
<dbReference type="EMBL" id="CP009506">
    <property type="protein sequence ID" value="AKB28121.1"/>
    <property type="molecule type" value="Genomic_DNA"/>
</dbReference>
<keyword evidence="3" id="KW-1185">Reference proteome</keyword>
<dbReference type="AlphaFoldDB" id="A0A0E3L893"/>
<evidence type="ECO:0000259" key="1">
    <source>
        <dbReference type="PROSITE" id="PS51186"/>
    </source>
</evidence>
<dbReference type="GO" id="GO:0004343">
    <property type="term" value="F:glucosamine 6-phosphate N-acetyltransferase activity"/>
    <property type="evidence" value="ECO:0007669"/>
    <property type="project" value="TreeGrafter"/>
</dbReference>
<feature type="domain" description="N-acetyltransferase" evidence="1">
    <location>
        <begin position="37"/>
        <end position="183"/>
    </location>
</feature>
<gene>
    <name evidence="2" type="ORF">MSSIT_1402</name>
</gene>
<dbReference type="SUPFAM" id="SSF55729">
    <property type="entry name" value="Acyl-CoA N-acyltransferases (Nat)"/>
    <property type="match status" value="1"/>
</dbReference>
<dbReference type="InterPro" id="IPR039143">
    <property type="entry name" value="GNPNAT1-like"/>
</dbReference>